<dbReference type="GO" id="GO:0005975">
    <property type="term" value="P:carbohydrate metabolic process"/>
    <property type="evidence" value="ECO:0007669"/>
    <property type="project" value="InterPro"/>
</dbReference>
<dbReference type="GO" id="GO:0016810">
    <property type="term" value="F:hydrolase activity, acting on carbon-nitrogen (but not peptide) bonds"/>
    <property type="evidence" value="ECO:0007669"/>
    <property type="project" value="InterPro"/>
</dbReference>
<dbReference type="PANTHER" id="PTHR10587:SF128">
    <property type="entry name" value="POLYSACCHARIDE DEACETYLASE PDAB-RELATED"/>
    <property type="match status" value="1"/>
</dbReference>
<protein>
    <recommendedName>
        <fullName evidence="2">NodB homology domain-containing protein</fullName>
    </recommendedName>
</protein>
<dbReference type="PANTHER" id="PTHR10587">
    <property type="entry name" value="GLYCOSYL TRANSFERASE-RELATED"/>
    <property type="match status" value="1"/>
</dbReference>
<proteinExistence type="predicted"/>
<organism evidence="3 4">
    <name type="scientific">Tumebacillus avium</name>
    <dbReference type="NCBI Taxonomy" id="1903704"/>
    <lineage>
        <taxon>Bacteria</taxon>
        <taxon>Bacillati</taxon>
        <taxon>Bacillota</taxon>
        <taxon>Bacilli</taxon>
        <taxon>Bacillales</taxon>
        <taxon>Alicyclobacillaceae</taxon>
        <taxon>Tumebacillus</taxon>
    </lineage>
</organism>
<dbReference type="InterPro" id="IPR002509">
    <property type="entry name" value="NODB_dom"/>
</dbReference>
<keyword evidence="1" id="KW-0732">Signal</keyword>
<accession>A0A1Y0IPJ7</accession>
<dbReference type="GO" id="GO:0016020">
    <property type="term" value="C:membrane"/>
    <property type="evidence" value="ECO:0007669"/>
    <property type="project" value="TreeGrafter"/>
</dbReference>
<dbReference type="OrthoDB" id="62208at2"/>
<evidence type="ECO:0000259" key="2">
    <source>
        <dbReference type="PROSITE" id="PS51677"/>
    </source>
</evidence>
<feature type="signal peptide" evidence="1">
    <location>
        <begin position="1"/>
        <end position="34"/>
    </location>
</feature>
<dbReference type="KEGG" id="tum:CBW65_17245"/>
<dbReference type="InterPro" id="IPR050248">
    <property type="entry name" value="Polysacc_deacetylase_ArnD"/>
</dbReference>
<reference evidence="4" key="1">
    <citation type="submission" date="2017-05" db="EMBL/GenBank/DDBJ databases">
        <authorList>
            <person name="Sung H."/>
        </authorList>
    </citation>
    <scope>NUCLEOTIDE SEQUENCE [LARGE SCALE GENOMIC DNA]</scope>
    <source>
        <strain evidence="4">AR23208</strain>
    </source>
</reference>
<gene>
    <name evidence="3" type="ORF">CBW65_17245</name>
</gene>
<keyword evidence="4" id="KW-1185">Reference proteome</keyword>
<feature type="domain" description="NodB homology" evidence="2">
    <location>
        <begin position="57"/>
        <end position="243"/>
    </location>
</feature>
<dbReference type="InterPro" id="IPR011330">
    <property type="entry name" value="Glyco_hydro/deAcase_b/a-brl"/>
</dbReference>
<feature type="chain" id="PRO_5011003660" description="NodB homology domain-containing protein" evidence="1">
    <location>
        <begin position="35"/>
        <end position="243"/>
    </location>
</feature>
<dbReference type="CDD" id="cd10917">
    <property type="entry name" value="CE4_NodB_like_6s_7s"/>
    <property type="match status" value="1"/>
</dbReference>
<sequence length="243" mass="26896">MKKIMYRNKFHSGKLVAACAVCLLMFSGITDTLAINTYVRDLKGLAIPVQTYRVEHPIVALTFDVSQDSDQVAQILVKLRAERARATFFLTGEWVERHPHLARAIVKEGHEVGRSLYTNRKASDLSTEQLRQELKRTDDAWSAANLPDVDLFRVPFGETNGQVAKEIRARHENLISWSVSAVPEAEETAAAVWSGLPAGLSAGDIVRLRADKLTAEGISAVLQGIRRAGFDVKTISSLQEEVE</sequence>
<dbReference type="SUPFAM" id="SSF88713">
    <property type="entry name" value="Glycoside hydrolase/deacetylase"/>
    <property type="match status" value="1"/>
</dbReference>
<dbReference type="EMBL" id="CP021434">
    <property type="protein sequence ID" value="ARU62512.1"/>
    <property type="molecule type" value="Genomic_DNA"/>
</dbReference>
<dbReference type="Pfam" id="PF01522">
    <property type="entry name" value="Polysacc_deac_1"/>
    <property type="match status" value="1"/>
</dbReference>
<evidence type="ECO:0000313" key="4">
    <source>
        <dbReference type="Proteomes" id="UP000195437"/>
    </source>
</evidence>
<evidence type="ECO:0000313" key="3">
    <source>
        <dbReference type="EMBL" id="ARU62512.1"/>
    </source>
</evidence>
<dbReference type="PROSITE" id="PS51677">
    <property type="entry name" value="NODB"/>
    <property type="match status" value="1"/>
</dbReference>
<name>A0A1Y0IPJ7_9BACL</name>
<dbReference type="RefSeq" id="WP_087457870.1">
    <property type="nucleotide sequence ID" value="NZ_CP021434.1"/>
</dbReference>
<evidence type="ECO:0000256" key="1">
    <source>
        <dbReference type="SAM" id="SignalP"/>
    </source>
</evidence>
<dbReference type="AlphaFoldDB" id="A0A1Y0IPJ7"/>
<dbReference type="Gene3D" id="3.20.20.370">
    <property type="entry name" value="Glycoside hydrolase/deacetylase"/>
    <property type="match status" value="1"/>
</dbReference>
<dbReference type="Proteomes" id="UP000195437">
    <property type="component" value="Chromosome"/>
</dbReference>